<gene>
    <name evidence="4" type="ORF">IF202_06050</name>
</gene>
<dbReference type="InterPro" id="IPR019546">
    <property type="entry name" value="TAT_signal_bac_arc"/>
</dbReference>
<dbReference type="EMBL" id="JACYFC010000002">
    <property type="protein sequence ID" value="MBD5770606.1"/>
    <property type="molecule type" value="Genomic_DNA"/>
</dbReference>
<dbReference type="PROSITE" id="PS51318">
    <property type="entry name" value="TAT"/>
    <property type="match status" value="1"/>
</dbReference>
<dbReference type="InterPro" id="IPR039424">
    <property type="entry name" value="SBP_5"/>
</dbReference>
<dbReference type="Gene3D" id="3.10.105.10">
    <property type="entry name" value="Dipeptide-binding Protein, Domain 3"/>
    <property type="match status" value="1"/>
</dbReference>
<sequence>MKTELNRRQLLKLCAAGASVALTSGLSSISVAATRADNTLRLSVNITPGVLNPMLSRAAAEYMMSEMLYSGLTSLGTDMTAQPDLATEWSSNDDVTQWRFTLRQGVKFSNGQELTSKDVVASLRKLLDPETGAPGRRNLGPIKMVEADGDYTVVVTTETPFADLPVALTYPTAKVVPADIIATNFDSLAQVPVGSGPFRLQEFRVDEVAVLVKNPEYFVAGLPYLNQIEIKTFPDAAGSTAALLAGEIDMIHDVQPTDFARIDQASGVSGLRTPSGRFLDVVMDTTVAPFDNILVRQALSYCVDREAMIELVADGYGTPGNDTPINAAYHYYADAPHKSYDPKKAKTLLAEAGYPNGLDLELIASVKPGYRSTMAVVLREMAKAGGFNISVKTMDHSSYLDQVWKKGKFYVGFYNMMPTEGMSFNLLFTSGASWNETKWNNTTFDEYVRLADETTDSEKRKELYANAQSLMQKEVPALIPCFFDILGAKADYVNGYEQHPRGASFAFHKIWVGSNPPTKS</sequence>
<organism evidence="4 5">
    <name type="scientific">Marinomonas colpomeniae</name>
    <dbReference type="NCBI Taxonomy" id="2774408"/>
    <lineage>
        <taxon>Bacteria</taxon>
        <taxon>Pseudomonadati</taxon>
        <taxon>Pseudomonadota</taxon>
        <taxon>Gammaproteobacteria</taxon>
        <taxon>Oceanospirillales</taxon>
        <taxon>Oceanospirillaceae</taxon>
        <taxon>Marinomonas</taxon>
    </lineage>
</organism>
<evidence type="ECO:0000313" key="4">
    <source>
        <dbReference type="EMBL" id="MBD5770606.1"/>
    </source>
</evidence>
<evidence type="ECO:0000256" key="1">
    <source>
        <dbReference type="ARBA" id="ARBA00022729"/>
    </source>
</evidence>
<dbReference type="NCBIfam" id="TIGR01409">
    <property type="entry name" value="TAT_signal_seq"/>
    <property type="match status" value="1"/>
</dbReference>
<evidence type="ECO:0000256" key="2">
    <source>
        <dbReference type="SAM" id="SignalP"/>
    </source>
</evidence>
<dbReference type="RefSeq" id="WP_191593994.1">
    <property type="nucleotide sequence ID" value="NZ_JACYFC010000002.1"/>
</dbReference>
<evidence type="ECO:0000259" key="3">
    <source>
        <dbReference type="Pfam" id="PF00496"/>
    </source>
</evidence>
<dbReference type="CDD" id="cd08503">
    <property type="entry name" value="PBP2_NikA_DppA_OppA_like_17"/>
    <property type="match status" value="1"/>
</dbReference>
<keyword evidence="5" id="KW-1185">Reference proteome</keyword>
<name>A0ABR8NX35_9GAMM</name>
<dbReference type="Gene3D" id="3.40.190.10">
    <property type="entry name" value="Periplasmic binding protein-like II"/>
    <property type="match status" value="1"/>
</dbReference>
<proteinExistence type="predicted"/>
<reference evidence="4 5" key="1">
    <citation type="submission" date="2020-09" db="EMBL/GenBank/DDBJ databases">
        <title>Marinomonas sp. nov., isolated from the cysticercosis algae of Qingdao, China.</title>
        <authorList>
            <person name="Sun X."/>
        </authorList>
    </citation>
    <scope>NUCLEOTIDE SEQUENCE [LARGE SCALE GENOMIC DNA]</scope>
    <source>
        <strain evidence="4 5">SM2066</strain>
    </source>
</reference>
<feature type="signal peptide" evidence="2">
    <location>
        <begin position="1"/>
        <end position="32"/>
    </location>
</feature>
<dbReference type="Gene3D" id="3.90.76.10">
    <property type="entry name" value="Dipeptide-binding Protein, Domain 1"/>
    <property type="match status" value="1"/>
</dbReference>
<accession>A0ABR8NX35</accession>
<dbReference type="Proteomes" id="UP000604161">
    <property type="component" value="Unassembled WGS sequence"/>
</dbReference>
<feature type="domain" description="Solute-binding protein family 5" evidence="3">
    <location>
        <begin position="81"/>
        <end position="423"/>
    </location>
</feature>
<dbReference type="Pfam" id="PF00496">
    <property type="entry name" value="SBP_bac_5"/>
    <property type="match status" value="1"/>
</dbReference>
<dbReference type="InterPro" id="IPR006311">
    <property type="entry name" value="TAT_signal"/>
</dbReference>
<dbReference type="SUPFAM" id="SSF53850">
    <property type="entry name" value="Periplasmic binding protein-like II"/>
    <property type="match status" value="1"/>
</dbReference>
<dbReference type="InterPro" id="IPR000914">
    <property type="entry name" value="SBP_5_dom"/>
</dbReference>
<dbReference type="PANTHER" id="PTHR30290">
    <property type="entry name" value="PERIPLASMIC BINDING COMPONENT OF ABC TRANSPORTER"/>
    <property type="match status" value="1"/>
</dbReference>
<dbReference type="PIRSF" id="PIRSF002741">
    <property type="entry name" value="MppA"/>
    <property type="match status" value="1"/>
</dbReference>
<feature type="chain" id="PRO_5045990198" evidence="2">
    <location>
        <begin position="33"/>
        <end position="520"/>
    </location>
</feature>
<evidence type="ECO:0000313" key="5">
    <source>
        <dbReference type="Proteomes" id="UP000604161"/>
    </source>
</evidence>
<keyword evidence="1 2" id="KW-0732">Signal</keyword>
<dbReference type="InterPro" id="IPR030678">
    <property type="entry name" value="Peptide/Ni-bd"/>
</dbReference>
<protein>
    <submittedName>
        <fullName evidence="4">ABC transporter substrate-binding protein</fullName>
    </submittedName>
</protein>
<comment type="caution">
    <text evidence="4">The sequence shown here is derived from an EMBL/GenBank/DDBJ whole genome shotgun (WGS) entry which is preliminary data.</text>
</comment>